<evidence type="ECO:0000256" key="3">
    <source>
        <dbReference type="ARBA" id="ARBA00022692"/>
    </source>
</evidence>
<feature type="transmembrane region" description="Helical" evidence="6">
    <location>
        <begin position="5"/>
        <end position="23"/>
    </location>
</feature>
<keyword evidence="2" id="KW-1003">Cell membrane</keyword>
<gene>
    <name evidence="7" type="ORF">MNBD_GAMMA11-2230</name>
</gene>
<dbReference type="EMBL" id="UOFG01000154">
    <property type="protein sequence ID" value="VAW61771.1"/>
    <property type="molecule type" value="Genomic_DNA"/>
</dbReference>
<reference evidence="7" key="1">
    <citation type="submission" date="2018-06" db="EMBL/GenBank/DDBJ databases">
        <authorList>
            <person name="Zhirakovskaya E."/>
        </authorList>
    </citation>
    <scope>NUCLEOTIDE SEQUENCE</scope>
</reference>
<keyword evidence="5 6" id="KW-0472">Membrane</keyword>
<proteinExistence type="predicted"/>
<accession>A0A3B0X1X4</accession>
<evidence type="ECO:0000256" key="6">
    <source>
        <dbReference type="SAM" id="Phobius"/>
    </source>
</evidence>
<dbReference type="Pfam" id="PF06146">
    <property type="entry name" value="PsiE"/>
    <property type="match status" value="1"/>
</dbReference>
<dbReference type="InterPro" id="IPR020948">
    <property type="entry name" value="P_starv_induced_PsiE-like"/>
</dbReference>
<comment type="subcellular location">
    <subcellularLocation>
        <location evidence="1">Cell membrane</location>
        <topology evidence="1">Multi-pass membrane protein</topology>
    </subcellularLocation>
</comment>
<evidence type="ECO:0000256" key="1">
    <source>
        <dbReference type="ARBA" id="ARBA00004651"/>
    </source>
</evidence>
<feature type="transmembrane region" description="Helical" evidence="6">
    <location>
        <begin position="90"/>
        <end position="107"/>
    </location>
</feature>
<organism evidence="7">
    <name type="scientific">hydrothermal vent metagenome</name>
    <dbReference type="NCBI Taxonomy" id="652676"/>
    <lineage>
        <taxon>unclassified sequences</taxon>
        <taxon>metagenomes</taxon>
        <taxon>ecological metagenomes</taxon>
    </lineage>
</organism>
<evidence type="ECO:0000313" key="7">
    <source>
        <dbReference type="EMBL" id="VAW61771.1"/>
    </source>
</evidence>
<feature type="transmembrane region" description="Helical" evidence="6">
    <location>
        <begin position="64"/>
        <end position="84"/>
    </location>
</feature>
<dbReference type="GO" id="GO:0005886">
    <property type="term" value="C:plasma membrane"/>
    <property type="evidence" value="ECO:0007669"/>
    <property type="project" value="UniProtKB-SubCell"/>
</dbReference>
<sequence>MIAIYLWMASGFINLVLNLYHSYPDNWSHGAEVMIKDAVILLASLELIRVFQAYLLMGRVKVTFILDVALVVLTGELISLWYSEYAISEVFMNVFVISVLVILRIITTKFSPD</sequence>
<dbReference type="AlphaFoldDB" id="A0A3B0X1X4"/>
<evidence type="ECO:0000256" key="4">
    <source>
        <dbReference type="ARBA" id="ARBA00022989"/>
    </source>
</evidence>
<keyword evidence="3 6" id="KW-0812">Transmembrane</keyword>
<protein>
    <submittedName>
        <fullName evidence="7">Uncharacterized protein</fullName>
    </submittedName>
</protein>
<name>A0A3B0X1X4_9ZZZZ</name>
<evidence type="ECO:0000256" key="2">
    <source>
        <dbReference type="ARBA" id="ARBA00022475"/>
    </source>
</evidence>
<keyword evidence="4 6" id="KW-1133">Transmembrane helix</keyword>
<evidence type="ECO:0000256" key="5">
    <source>
        <dbReference type="ARBA" id="ARBA00023136"/>
    </source>
</evidence>